<keyword evidence="2" id="KW-0723">Serine/threonine-protein kinase</keyword>
<evidence type="ECO:0000256" key="3">
    <source>
        <dbReference type="ARBA" id="ARBA00022679"/>
    </source>
</evidence>
<dbReference type="InterPro" id="IPR045272">
    <property type="entry name" value="ANXUR1/2-like"/>
</dbReference>
<gene>
    <name evidence="10" type="ORF">OSB04_014041</name>
</gene>
<dbReference type="SUPFAM" id="SSF56112">
    <property type="entry name" value="Protein kinase-like (PK-like)"/>
    <property type="match status" value="1"/>
</dbReference>
<evidence type="ECO:0000313" key="11">
    <source>
        <dbReference type="Proteomes" id="UP001172457"/>
    </source>
</evidence>
<evidence type="ECO:0000256" key="6">
    <source>
        <dbReference type="ARBA" id="ARBA00022840"/>
    </source>
</evidence>
<dbReference type="PANTHER" id="PTHR27003:SF459">
    <property type="entry name" value="IQ MOTIF, EF-HAND BINDING SITE, PROTEIN KINASE-LIKE DOMAIN PROTEIN-RELATED"/>
    <property type="match status" value="1"/>
</dbReference>
<dbReference type="Gene3D" id="3.30.200.20">
    <property type="entry name" value="Phosphorylase Kinase, domain 1"/>
    <property type="match status" value="1"/>
</dbReference>
<dbReference type="EC" id="2.7.11.1" evidence="1"/>
<dbReference type="PROSITE" id="PS00108">
    <property type="entry name" value="PROTEIN_KINASE_ST"/>
    <property type="match status" value="1"/>
</dbReference>
<evidence type="ECO:0000256" key="2">
    <source>
        <dbReference type="ARBA" id="ARBA00022527"/>
    </source>
</evidence>
<dbReference type="InterPro" id="IPR011009">
    <property type="entry name" value="Kinase-like_dom_sf"/>
</dbReference>
<keyword evidence="5" id="KW-0418">Kinase</keyword>
<sequence length="262" mass="29984">MMLSRYTHENLVSLLGYSDEDGESILVYEYLPNRSLDMYLSSTTLSWIQRLKICIGAVRGLEYLHNPSITTQRVLHRDIKSSNIMLDENWNAKISDFGLSKFGPANQEFTFLISHVAGTIGYCDPLYMDTGFLTKESDIYSFGVVLFEVLCGRLCFANYDDNRRFLSKLAQRFSTIAYRCLQRERDERPPIAEILKQLEIALQDQPLPMTMEGLSNDPINNSSENNHNIMEEMLSGPLLISKEGFVTKVTNWIDAIRNVAQK</sequence>
<dbReference type="Gene3D" id="1.10.510.10">
    <property type="entry name" value="Transferase(Phosphotransferase) domain 1"/>
    <property type="match status" value="1"/>
</dbReference>
<evidence type="ECO:0000256" key="4">
    <source>
        <dbReference type="ARBA" id="ARBA00022741"/>
    </source>
</evidence>
<dbReference type="InterPro" id="IPR008271">
    <property type="entry name" value="Ser/Thr_kinase_AS"/>
</dbReference>
<keyword evidence="4" id="KW-0547">Nucleotide-binding</keyword>
<evidence type="ECO:0000256" key="7">
    <source>
        <dbReference type="ARBA" id="ARBA00047899"/>
    </source>
</evidence>
<dbReference type="EMBL" id="JARYMX010000003">
    <property type="protein sequence ID" value="KAJ9559427.1"/>
    <property type="molecule type" value="Genomic_DNA"/>
</dbReference>
<keyword evidence="6" id="KW-0067">ATP-binding</keyword>
<dbReference type="Proteomes" id="UP001172457">
    <property type="component" value="Chromosome 3"/>
</dbReference>
<comment type="caution">
    <text evidence="10">The sequence shown here is derived from an EMBL/GenBank/DDBJ whole genome shotgun (WGS) entry which is preliminary data.</text>
</comment>
<evidence type="ECO:0000256" key="8">
    <source>
        <dbReference type="ARBA" id="ARBA00048679"/>
    </source>
</evidence>
<dbReference type="FunFam" id="1.10.510.10:FF:001023">
    <property type="entry name" value="Os07g0541700 protein"/>
    <property type="match status" value="1"/>
</dbReference>
<dbReference type="AlphaFoldDB" id="A0AA38WG12"/>
<dbReference type="SMART" id="SM00220">
    <property type="entry name" value="S_TKc"/>
    <property type="match status" value="1"/>
</dbReference>
<dbReference type="GO" id="GO:0005524">
    <property type="term" value="F:ATP binding"/>
    <property type="evidence" value="ECO:0007669"/>
    <property type="project" value="UniProtKB-KW"/>
</dbReference>
<comment type="catalytic activity">
    <reaction evidence="8">
        <text>L-seryl-[protein] + ATP = O-phospho-L-seryl-[protein] + ADP + H(+)</text>
        <dbReference type="Rhea" id="RHEA:17989"/>
        <dbReference type="Rhea" id="RHEA-COMP:9863"/>
        <dbReference type="Rhea" id="RHEA-COMP:11604"/>
        <dbReference type="ChEBI" id="CHEBI:15378"/>
        <dbReference type="ChEBI" id="CHEBI:29999"/>
        <dbReference type="ChEBI" id="CHEBI:30616"/>
        <dbReference type="ChEBI" id="CHEBI:83421"/>
        <dbReference type="ChEBI" id="CHEBI:456216"/>
        <dbReference type="EC" id="2.7.11.1"/>
    </reaction>
</comment>
<proteinExistence type="predicted"/>
<name>A0AA38WG12_9ASTR</name>
<dbReference type="PROSITE" id="PS50011">
    <property type="entry name" value="PROTEIN_KINASE_DOM"/>
    <property type="match status" value="1"/>
</dbReference>
<dbReference type="InterPro" id="IPR000719">
    <property type="entry name" value="Prot_kinase_dom"/>
</dbReference>
<dbReference type="GO" id="GO:0005886">
    <property type="term" value="C:plasma membrane"/>
    <property type="evidence" value="ECO:0007669"/>
    <property type="project" value="TreeGrafter"/>
</dbReference>
<organism evidence="10 11">
    <name type="scientific">Centaurea solstitialis</name>
    <name type="common">yellow star-thistle</name>
    <dbReference type="NCBI Taxonomy" id="347529"/>
    <lineage>
        <taxon>Eukaryota</taxon>
        <taxon>Viridiplantae</taxon>
        <taxon>Streptophyta</taxon>
        <taxon>Embryophyta</taxon>
        <taxon>Tracheophyta</taxon>
        <taxon>Spermatophyta</taxon>
        <taxon>Magnoliopsida</taxon>
        <taxon>eudicotyledons</taxon>
        <taxon>Gunneridae</taxon>
        <taxon>Pentapetalae</taxon>
        <taxon>asterids</taxon>
        <taxon>campanulids</taxon>
        <taxon>Asterales</taxon>
        <taxon>Asteraceae</taxon>
        <taxon>Carduoideae</taxon>
        <taxon>Cardueae</taxon>
        <taxon>Centaureinae</taxon>
        <taxon>Centaurea</taxon>
    </lineage>
</organism>
<dbReference type="GO" id="GO:0009506">
    <property type="term" value="C:plasmodesma"/>
    <property type="evidence" value="ECO:0007669"/>
    <property type="project" value="TreeGrafter"/>
</dbReference>
<evidence type="ECO:0000259" key="9">
    <source>
        <dbReference type="PROSITE" id="PS50011"/>
    </source>
</evidence>
<dbReference type="GO" id="GO:0004674">
    <property type="term" value="F:protein serine/threonine kinase activity"/>
    <property type="evidence" value="ECO:0007669"/>
    <property type="project" value="UniProtKB-KW"/>
</dbReference>
<evidence type="ECO:0000313" key="10">
    <source>
        <dbReference type="EMBL" id="KAJ9559427.1"/>
    </source>
</evidence>
<feature type="domain" description="Protein kinase" evidence="9">
    <location>
        <begin position="1"/>
        <end position="202"/>
    </location>
</feature>
<evidence type="ECO:0000256" key="1">
    <source>
        <dbReference type="ARBA" id="ARBA00012513"/>
    </source>
</evidence>
<comment type="catalytic activity">
    <reaction evidence="7">
        <text>L-threonyl-[protein] + ATP = O-phospho-L-threonyl-[protein] + ADP + H(+)</text>
        <dbReference type="Rhea" id="RHEA:46608"/>
        <dbReference type="Rhea" id="RHEA-COMP:11060"/>
        <dbReference type="Rhea" id="RHEA-COMP:11605"/>
        <dbReference type="ChEBI" id="CHEBI:15378"/>
        <dbReference type="ChEBI" id="CHEBI:30013"/>
        <dbReference type="ChEBI" id="CHEBI:30616"/>
        <dbReference type="ChEBI" id="CHEBI:61977"/>
        <dbReference type="ChEBI" id="CHEBI:456216"/>
        <dbReference type="EC" id="2.7.11.1"/>
    </reaction>
</comment>
<dbReference type="PANTHER" id="PTHR27003">
    <property type="entry name" value="OS07G0166700 PROTEIN"/>
    <property type="match status" value="1"/>
</dbReference>
<protein>
    <recommendedName>
        <fullName evidence="1">non-specific serine/threonine protein kinase</fullName>
        <ecNumber evidence="1">2.7.11.1</ecNumber>
    </recommendedName>
</protein>
<accession>A0AA38WG12</accession>
<reference evidence="10" key="1">
    <citation type="submission" date="2023-03" db="EMBL/GenBank/DDBJ databases">
        <title>Chromosome-scale reference genome and RAD-based genetic map of yellow starthistle (Centaurea solstitialis) reveal putative structural variation and QTLs associated with invader traits.</title>
        <authorList>
            <person name="Reatini B."/>
            <person name="Cang F.A."/>
            <person name="Jiang Q."/>
            <person name="Mckibben M.T.W."/>
            <person name="Barker M.S."/>
            <person name="Rieseberg L.H."/>
            <person name="Dlugosch K.M."/>
        </authorList>
    </citation>
    <scope>NUCLEOTIDE SEQUENCE</scope>
    <source>
        <strain evidence="10">CAN-66</strain>
        <tissue evidence="10">Leaf</tissue>
    </source>
</reference>
<evidence type="ECO:0000256" key="5">
    <source>
        <dbReference type="ARBA" id="ARBA00022777"/>
    </source>
</evidence>
<keyword evidence="11" id="KW-1185">Reference proteome</keyword>
<dbReference type="GO" id="GO:0004714">
    <property type="term" value="F:transmembrane receptor protein tyrosine kinase activity"/>
    <property type="evidence" value="ECO:0007669"/>
    <property type="project" value="InterPro"/>
</dbReference>
<keyword evidence="3" id="KW-0808">Transferase</keyword>
<dbReference type="Pfam" id="PF00069">
    <property type="entry name" value="Pkinase"/>
    <property type="match status" value="1"/>
</dbReference>